<proteinExistence type="predicted"/>
<evidence type="ECO:0000313" key="2">
    <source>
        <dbReference type="EMBL" id="SEG76254.1"/>
    </source>
</evidence>
<protein>
    <submittedName>
        <fullName evidence="2">Uncharacterized protein</fullName>
    </submittedName>
</protein>
<gene>
    <name evidence="2" type="ORF">SAMN05444920_104367</name>
</gene>
<dbReference type="Proteomes" id="UP000236732">
    <property type="component" value="Unassembled WGS sequence"/>
</dbReference>
<accession>A0A1H6CTH8</accession>
<name>A0A1H6CTH8_9ACTN</name>
<keyword evidence="3" id="KW-1185">Reference proteome</keyword>
<feature type="region of interest" description="Disordered" evidence="1">
    <location>
        <begin position="114"/>
        <end position="136"/>
    </location>
</feature>
<evidence type="ECO:0000256" key="1">
    <source>
        <dbReference type="SAM" id="MobiDB-lite"/>
    </source>
</evidence>
<organism evidence="2 3">
    <name type="scientific">Nonomuraea solani</name>
    <dbReference type="NCBI Taxonomy" id="1144553"/>
    <lineage>
        <taxon>Bacteria</taxon>
        <taxon>Bacillati</taxon>
        <taxon>Actinomycetota</taxon>
        <taxon>Actinomycetes</taxon>
        <taxon>Streptosporangiales</taxon>
        <taxon>Streptosporangiaceae</taxon>
        <taxon>Nonomuraea</taxon>
    </lineage>
</organism>
<evidence type="ECO:0000313" key="3">
    <source>
        <dbReference type="Proteomes" id="UP000236732"/>
    </source>
</evidence>
<sequence>MSKLGLNVDSLQIQEIEDATGYITNLGRPHAAAVAALARIAEAQRDQEANAAEQEAVVAQQLAERWPEIVEAGAKAFGNVDHMVVLNGAQGVEEMLAKALTLGGAGPGLAKALLNGETPSKTTESEIIPEAPELRE</sequence>
<reference evidence="2 3" key="1">
    <citation type="submission" date="2016-10" db="EMBL/GenBank/DDBJ databases">
        <authorList>
            <person name="de Groot N.N."/>
        </authorList>
    </citation>
    <scope>NUCLEOTIDE SEQUENCE [LARGE SCALE GENOMIC DNA]</scope>
    <source>
        <strain evidence="2 3">CGMCC 4.7037</strain>
    </source>
</reference>
<dbReference type="AlphaFoldDB" id="A0A1H6CTH8"/>
<dbReference type="EMBL" id="FNVT01000004">
    <property type="protein sequence ID" value="SEG76254.1"/>
    <property type="molecule type" value="Genomic_DNA"/>
</dbReference>